<dbReference type="Pfam" id="PF18029">
    <property type="entry name" value="Glyoxalase_6"/>
    <property type="match status" value="1"/>
</dbReference>
<dbReference type="Proteomes" id="UP000660265">
    <property type="component" value="Unassembled WGS sequence"/>
</dbReference>
<gene>
    <name evidence="2" type="ORF">GCM10011583_71620</name>
</gene>
<dbReference type="EMBL" id="BMMV01000038">
    <property type="protein sequence ID" value="GGK29364.1"/>
    <property type="molecule type" value="Genomic_DNA"/>
</dbReference>
<evidence type="ECO:0000313" key="2">
    <source>
        <dbReference type="EMBL" id="GGK29364.1"/>
    </source>
</evidence>
<dbReference type="InterPro" id="IPR029068">
    <property type="entry name" value="Glyas_Bleomycin-R_OHBP_Dase"/>
</dbReference>
<dbReference type="Gene3D" id="3.10.180.10">
    <property type="entry name" value="2,3-Dihydroxybiphenyl 1,2-Dioxygenase, domain 1"/>
    <property type="match status" value="1"/>
</dbReference>
<reference evidence="3" key="1">
    <citation type="journal article" date="2019" name="Int. J. Syst. Evol. Microbiol.">
        <title>The Global Catalogue of Microorganisms (GCM) 10K type strain sequencing project: providing services to taxonomists for standard genome sequencing and annotation.</title>
        <authorList>
            <consortium name="The Broad Institute Genomics Platform"/>
            <consortium name="The Broad Institute Genome Sequencing Center for Infectious Disease"/>
            <person name="Wu L."/>
            <person name="Ma J."/>
        </authorList>
    </citation>
    <scope>NUCLEOTIDE SEQUENCE [LARGE SCALE GENOMIC DNA]</scope>
    <source>
        <strain evidence="3">CGMCC 4.7275</strain>
    </source>
</reference>
<sequence length="48" mass="5227">MERLIALGADRIAWEYPPTPDFVVLTDPDGNAFCVVDLSRAPSGSHPE</sequence>
<evidence type="ECO:0000259" key="1">
    <source>
        <dbReference type="Pfam" id="PF18029"/>
    </source>
</evidence>
<dbReference type="SUPFAM" id="SSF54593">
    <property type="entry name" value="Glyoxalase/Bleomycin resistance protein/Dihydroxybiphenyl dioxygenase"/>
    <property type="match status" value="1"/>
</dbReference>
<evidence type="ECO:0000313" key="3">
    <source>
        <dbReference type="Proteomes" id="UP000660265"/>
    </source>
</evidence>
<comment type="caution">
    <text evidence="2">The sequence shown here is derived from an EMBL/GenBank/DDBJ whole genome shotgun (WGS) entry which is preliminary data.</text>
</comment>
<organism evidence="2 3">
    <name type="scientific">Streptomyces camponoticapitis</name>
    <dbReference type="NCBI Taxonomy" id="1616125"/>
    <lineage>
        <taxon>Bacteria</taxon>
        <taxon>Bacillati</taxon>
        <taxon>Actinomycetota</taxon>
        <taxon>Actinomycetes</taxon>
        <taxon>Kitasatosporales</taxon>
        <taxon>Streptomycetaceae</taxon>
        <taxon>Streptomyces</taxon>
    </lineage>
</organism>
<keyword evidence="3" id="KW-1185">Reference proteome</keyword>
<accession>A0ABQ2EWK8</accession>
<proteinExistence type="predicted"/>
<name>A0ABQ2EWK8_9ACTN</name>
<feature type="domain" description="Glyoxalase-like" evidence="1">
    <location>
        <begin position="2"/>
        <end position="36"/>
    </location>
</feature>
<dbReference type="InterPro" id="IPR041581">
    <property type="entry name" value="Glyoxalase_6"/>
</dbReference>
<protein>
    <recommendedName>
        <fullName evidence="1">Glyoxalase-like domain-containing protein</fullName>
    </recommendedName>
</protein>